<accession>A0ABD1ZHB2</accession>
<protein>
    <submittedName>
        <fullName evidence="1">Uncharacterized protein</fullName>
    </submittedName>
</protein>
<dbReference type="EMBL" id="JBHFFA010000001">
    <property type="protein sequence ID" value="KAL2650031.1"/>
    <property type="molecule type" value="Genomic_DNA"/>
</dbReference>
<proteinExistence type="predicted"/>
<dbReference type="AlphaFoldDB" id="A0ABD1ZHB2"/>
<comment type="caution">
    <text evidence="1">The sequence shown here is derived from an EMBL/GenBank/DDBJ whole genome shotgun (WGS) entry which is preliminary data.</text>
</comment>
<evidence type="ECO:0000313" key="2">
    <source>
        <dbReference type="Proteomes" id="UP001605036"/>
    </source>
</evidence>
<name>A0ABD1ZHB2_9MARC</name>
<reference evidence="1 2" key="1">
    <citation type="submission" date="2024-09" db="EMBL/GenBank/DDBJ databases">
        <title>Chromosome-scale assembly of Riccia fluitans.</title>
        <authorList>
            <person name="Paukszto L."/>
            <person name="Sawicki J."/>
            <person name="Karawczyk K."/>
            <person name="Piernik-Szablinska J."/>
            <person name="Szczecinska M."/>
            <person name="Mazdziarz M."/>
        </authorList>
    </citation>
    <scope>NUCLEOTIDE SEQUENCE [LARGE SCALE GENOMIC DNA]</scope>
    <source>
        <strain evidence="1">Rf_01</strain>
        <tissue evidence="1">Aerial parts of the thallus</tissue>
    </source>
</reference>
<dbReference type="Proteomes" id="UP001605036">
    <property type="component" value="Unassembled WGS sequence"/>
</dbReference>
<organism evidence="1 2">
    <name type="scientific">Riccia fluitans</name>
    <dbReference type="NCBI Taxonomy" id="41844"/>
    <lineage>
        <taxon>Eukaryota</taxon>
        <taxon>Viridiplantae</taxon>
        <taxon>Streptophyta</taxon>
        <taxon>Embryophyta</taxon>
        <taxon>Marchantiophyta</taxon>
        <taxon>Marchantiopsida</taxon>
        <taxon>Marchantiidae</taxon>
        <taxon>Marchantiales</taxon>
        <taxon>Ricciaceae</taxon>
        <taxon>Riccia</taxon>
    </lineage>
</organism>
<keyword evidence="2" id="KW-1185">Reference proteome</keyword>
<evidence type="ECO:0000313" key="1">
    <source>
        <dbReference type="EMBL" id="KAL2650031.1"/>
    </source>
</evidence>
<gene>
    <name evidence="1" type="ORF">R1flu_018159</name>
</gene>
<sequence length="211" mass="22490">MSSRGCHVFAAGRLMPRPLIQNGGLGSGVSAYSLLMTASQQALLYSGVADVRKAGWDTGLPGGEGGRSDRTMSLQIVAKFRVRPKPGGRELVTCVRRRKKTPRAVPRVRSSESRVMAVASSTLPALTNPRSSEWANSALADDPRLLLSRWVAISTRIEEGPVPQWRNCLSNAKAGKVRTVRDAALSSRGLGISIQTTAEASKLGVLSDAPL</sequence>